<keyword evidence="2" id="KW-1185">Reference proteome</keyword>
<dbReference type="GO" id="GO:0003676">
    <property type="term" value="F:nucleic acid binding"/>
    <property type="evidence" value="ECO:0007669"/>
    <property type="project" value="InterPro"/>
</dbReference>
<dbReference type="OrthoDB" id="88881at2759"/>
<proteinExistence type="predicted"/>
<name>A0A0C2J9U5_THEKT</name>
<evidence type="ECO:0008006" key="3">
    <source>
        <dbReference type="Google" id="ProtNLM"/>
    </source>
</evidence>
<evidence type="ECO:0000313" key="2">
    <source>
        <dbReference type="Proteomes" id="UP000031668"/>
    </source>
</evidence>
<evidence type="ECO:0000313" key="1">
    <source>
        <dbReference type="EMBL" id="KII74589.1"/>
    </source>
</evidence>
<comment type="caution">
    <text evidence="1">The sequence shown here is derived from an EMBL/GenBank/DDBJ whole genome shotgun (WGS) entry which is preliminary data.</text>
</comment>
<sequence>MLLTINCYNIIQCDAVVGCGVNAETFSSILKRFMEVLVEGDFTIVMENVRFHHTAVNNVDHFPYYVKVLPGYSSFLNPCEEAFSMPKNRVRRDGVPRGSNDLVRRISDSCVGIHVNPLSNFLAHAETFSNKCLNLEDIFRD</sequence>
<dbReference type="InterPro" id="IPR036397">
    <property type="entry name" value="RNaseH_sf"/>
</dbReference>
<protein>
    <recommendedName>
        <fullName evidence="3">Tc1-like transposase DDE domain-containing protein</fullName>
    </recommendedName>
</protein>
<organism evidence="1 2">
    <name type="scientific">Thelohanellus kitauei</name>
    <name type="common">Myxosporean</name>
    <dbReference type="NCBI Taxonomy" id="669202"/>
    <lineage>
        <taxon>Eukaryota</taxon>
        <taxon>Metazoa</taxon>
        <taxon>Cnidaria</taxon>
        <taxon>Myxozoa</taxon>
        <taxon>Myxosporea</taxon>
        <taxon>Bivalvulida</taxon>
        <taxon>Platysporina</taxon>
        <taxon>Myxobolidae</taxon>
        <taxon>Thelohanellus</taxon>
    </lineage>
</organism>
<gene>
    <name evidence="1" type="ORF">RF11_16199</name>
</gene>
<dbReference type="EMBL" id="JWZT01000358">
    <property type="protein sequence ID" value="KII74589.1"/>
    <property type="molecule type" value="Genomic_DNA"/>
</dbReference>
<dbReference type="Gene3D" id="3.30.420.10">
    <property type="entry name" value="Ribonuclease H-like superfamily/Ribonuclease H"/>
    <property type="match status" value="1"/>
</dbReference>
<reference evidence="1 2" key="1">
    <citation type="journal article" date="2014" name="Genome Biol. Evol.">
        <title>The genome of the myxosporean Thelohanellus kitauei shows adaptations to nutrient acquisition within its fish host.</title>
        <authorList>
            <person name="Yang Y."/>
            <person name="Xiong J."/>
            <person name="Zhou Z."/>
            <person name="Huo F."/>
            <person name="Miao W."/>
            <person name="Ran C."/>
            <person name="Liu Y."/>
            <person name="Zhang J."/>
            <person name="Feng J."/>
            <person name="Wang M."/>
            <person name="Wang M."/>
            <person name="Wang L."/>
            <person name="Yao B."/>
        </authorList>
    </citation>
    <scope>NUCLEOTIDE SEQUENCE [LARGE SCALE GENOMIC DNA]</scope>
    <source>
        <strain evidence="1">Wuqing</strain>
    </source>
</reference>
<dbReference type="AlphaFoldDB" id="A0A0C2J9U5"/>
<accession>A0A0C2J9U5</accession>
<dbReference type="Proteomes" id="UP000031668">
    <property type="component" value="Unassembled WGS sequence"/>
</dbReference>